<evidence type="ECO:0000313" key="7">
    <source>
        <dbReference type="Proteomes" id="UP000807342"/>
    </source>
</evidence>
<feature type="transmembrane region" description="Helical" evidence="4">
    <location>
        <begin position="355"/>
        <end position="373"/>
    </location>
</feature>
<feature type="transmembrane region" description="Helical" evidence="4">
    <location>
        <begin position="246"/>
        <end position="266"/>
    </location>
</feature>
<dbReference type="InterPro" id="IPR020846">
    <property type="entry name" value="MFS_dom"/>
</dbReference>
<accession>A0A9P5XF01</accession>
<feature type="transmembrane region" description="Helical" evidence="4">
    <location>
        <begin position="324"/>
        <end position="343"/>
    </location>
</feature>
<feature type="transmembrane region" description="Helical" evidence="4">
    <location>
        <begin position="154"/>
        <end position="174"/>
    </location>
</feature>
<feature type="transmembrane region" description="Helical" evidence="4">
    <location>
        <begin position="69"/>
        <end position="88"/>
    </location>
</feature>
<dbReference type="EMBL" id="MU151166">
    <property type="protein sequence ID" value="KAF9448295.1"/>
    <property type="molecule type" value="Genomic_DNA"/>
</dbReference>
<feature type="transmembrane region" description="Helical" evidence="4">
    <location>
        <begin position="180"/>
        <end position="204"/>
    </location>
</feature>
<evidence type="ECO:0000313" key="6">
    <source>
        <dbReference type="EMBL" id="KAF9448295.1"/>
    </source>
</evidence>
<keyword evidence="4" id="KW-1133">Transmembrane helix</keyword>
<organism evidence="6 7">
    <name type="scientific">Macrolepiota fuliginosa MF-IS2</name>
    <dbReference type="NCBI Taxonomy" id="1400762"/>
    <lineage>
        <taxon>Eukaryota</taxon>
        <taxon>Fungi</taxon>
        <taxon>Dikarya</taxon>
        <taxon>Basidiomycota</taxon>
        <taxon>Agaricomycotina</taxon>
        <taxon>Agaricomycetes</taxon>
        <taxon>Agaricomycetidae</taxon>
        <taxon>Agaricales</taxon>
        <taxon>Agaricineae</taxon>
        <taxon>Agaricaceae</taxon>
        <taxon>Macrolepiota</taxon>
    </lineage>
</organism>
<proteinExistence type="inferred from homology"/>
<keyword evidence="7" id="KW-1185">Reference proteome</keyword>
<gene>
    <name evidence="6" type="ORF">P691DRAFT_760049</name>
</gene>
<reference evidence="6" key="1">
    <citation type="submission" date="2020-11" db="EMBL/GenBank/DDBJ databases">
        <authorList>
            <consortium name="DOE Joint Genome Institute"/>
            <person name="Ahrendt S."/>
            <person name="Riley R."/>
            <person name="Andreopoulos W."/>
            <person name="Labutti K."/>
            <person name="Pangilinan J."/>
            <person name="Ruiz-Duenas F.J."/>
            <person name="Barrasa J.M."/>
            <person name="Sanchez-Garcia M."/>
            <person name="Camarero S."/>
            <person name="Miyauchi S."/>
            <person name="Serrano A."/>
            <person name="Linde D."/>
            <person name="Babiker R."/>
            <person name="Drula E."/>
            <person name="Ayuso-Fernandez I."/>
            <person name="Pacheco R."/>
            <person name="Padilla G."/>
            <person name="Ferreira P."/>
            <person name="Barriuso J."/>
            <person name="Kellner H."/>
            <person name="Castanera R."/>
            <person name="Alfaro M."/>
            <person name="Ramirez L."/>
            <person name="Pisabarro A.G."/>
            <person name="Kuo A."/>
            <person name="Tritt A."/>
            <person name="Lipzen A."/>
            <person name="He G."/>
            <person name="Yan M."/>
            <person name="Ng V."/>
            <person name="Cullen D."/>
            <person name="Martin F."/>
            <person name="Rosso M.-N."/>
            <person name="Henrissat B."/>
            <person name="Hibbett D."/>
            <person name="Martinez A.T."/>
            <person name="Grigoriev I.V."/>
        </authorList>
    </citation>
    <scope>NUCLEOTIDE SEQUENCE</scope>
    <source>
        <strain evidence="6">MF-IS2</strain>
    </source>
</reference>
<evidence type="ECO:0000256" key="1">
    <source>
        <dbReference type="ARBA" id="ARBA00004141"/>
    </source>
</evidence>
<dbReference type="AlphaFoldDB" id="A0A9P5XF01"/>
<feature type="transmembrane region" description="Helical" evidence="4">
    <location>
        <begin position="379"/>
        <end position="402"/>
    </location>
</feature>
<keyword evidence="4" id="KW-0472">Membrane</keyword>
<comment type="subcellular location">
    <subcellularLocation>
        <location evidence="1">Membrane</location>
        <topology evidence="1">Multi-pass membrane protein</topology>
    </subcellularLocation>
</comment>
<keyword evidence="4" id="KW-0812">Transmembrane</keyword>
<feature type="transmembrane region" description="Helical" evidence="4">
    <location>
        <begin position="216"/>
        <end position="234"/>
    </location>
</feature>
<feature type="domain" description="Major facilitator superfamily (MFS) profile" evidence="5">
    <location>
        <begin position="289"/>
        <end position="475"/>
    </location>
</feature>
<feature type="transmembrane region" description="Helical" evidence="4">
    <location>
        <begin position="127"/>
        <end position="147"/>
    </location>
</feature>
<dbReference type="InterPro" id="IPR011701">
    <property type="entry name" value="MFS"/>
</dbReference>
<dbReference type="PANTHER" id="PTHR11360:SF284">
    <property type="entry name" value="EG:103B4.3 PROTEIN-RELATED"/>
    <property type="match status" value="1"/>
</dbReference>
<feature type="transmembrane region" description="Helical" evidence="4">
    <location>
        <begin position="290"/>
        <end position="312"/>
    </location>
</feature>
<dbReference type="GO" id="GO:0016020">
    <property type="term" value="C:membrane"/>
    <property type="evidence" value="ECO:0007669"/>
    <property type="project" value="UniProtKB-SubCell"/>
</dbReference>
<dbReference type="InterPro" id="IPR036259">
    <property type="entry name" value="MFS_trans_sf"/>
</dbReference>
<feature type="region of interest" description="Disordered" evidence="3">
    <location>
        <begin position="18"/>
        <end position="50"/>
    </location>
</feature>
<evidence type="ECO:0000256" key="3">
    <source>
        <dbReference type="SAM" id="MobiDB-lite"/>
    </source>
</evidence>
<comment type="caution">
    <text evidence="6">The sequence shown here is derived from an EMBL/GenBank/DDBJ whole genome shotgun (WGS) entry which is preliminary data.</text>
</comment>
<dbReference type="Pfam" id="PF07690">
    <property type="entry name" value="MFS_1"/>
    <property type="match status" value="1"/>
</dbReference>
<dbReference type="GO" id="GO:0022857">
    <property type="term" value="F:transmembrane transporter activity"/>
    <property type="evidence" value="ECO:0007669"/>
    <property type="project" value="InterPro"/>
</dbReference>
<sequence>MATVEKITLPTPGSAAVDGTKVVSTRSSDTDLSVATEKKRGQGSNIAPEEGRVEAANVEDDFPDGGLRAWLVVVGAFCNAFATVGYVTSWGVRVIDYSVIPSDTNIYAQIFQEYYEKNLLENYSPAVISWIGSIQYALIFMPGLVVGRLFDIGYFRITFMLSSALLITSVFLGAQCTKYWHFLLCQGFASGLGCGGVFSPTHAILSHWFKKKRGLVLGYMAVGASVGGVVLPIAAYKLIPEVGYRWAMRILGFIMVVVLGVSNLTVRRRLPVTKVKGGLLNLAAFKDMPYTIYCLSAFFIFLGIYTFLIYANVSAAVAGISPSLVSYFVALANAGSLFGRWVSGILSDKIGPMNVMIPFTLFGAAFTYAWPFARSAGSLIPVTIIYGFCSGMFVSLMTAPIMSLGNEGDVGRRIGMYMTILAVGALVGPPCSGWIQQSSGGFEMVGIFAASSVALGTGLMAVVRFMLSTKWDAKL</sequence>
<dbReference type="PROSITE" id="PS50850">
    <property type="entry name" value="MFS"/>
    <property type="match status" value="1"/>
</dbReference>
<dbReference type="PANTHER" id="PTHR11360">
    <property type="entry name" value="MONOCARBOXYLATE TRANSPORTER"/>
    <property type="match status" value="1"/>
</dbReference>
<dbReference type="Proteomes" id="UP000807342">
    <property type="component" value="Unassembled WGS sequence"/>
</dbReference>
<feature type="transmembrane region" description="Helical" evidence="4">
    <location>
        <begin position="447"/>
        <end position="467"/>
    </location>
</feature>
<protein>
    <submittedName>
        <fullName evidence="6">MFS general substrate transporter</fullName>
    </submittedName>
</protein>
<feature type="compositionally biased region" description="Polar residues" evidence="3">
    <location>
        <begin position="22"/>
        <end position="33"/>
    </location>
</feature>
<name>A0A9P5XF01_9AGAR</name>
<evidence type="ECO:0000259" key="5">
    <source>
        <dbReference type="PROSITE" id="PS50850"/>
    </source>
</evidence>
<dbReference type="SUPFAM" id="SSF103473">
    <property type="entry name" value="MFS general substrate transporter"/>
    <property type="match status" value="1"/>
</dbReference>
<comment type="similarity">
    <text evidence="2">Belongs to the major facilitator superfamily. Monocarboxylate porter (TC 2.A.1.13) family.</text>
</comment>
<evidence type="ECO:0000256" key="2">
    <source>
        <dbReference type="ARBA" id="ARBA00006727"/>
    </source>
</evidence>
<feature type="transmembrane region" description="Helical" evidence="4">
    <location>
        <begin position="414"/>
        <end position="435"/>
    </location>
</feature>
<dbReference type="InterPro" id="IPR050327">
    <property type="entry name" value="Proton-linked_MCT"/>
</dbReference>
<evidence type="ECO:0000256" key="4">
    <source>
        <dbReference type="SAM" id="Phobius"/>
    </source>
</evidence>
<dbReference type="Gene3D" id="1.20.1250.20">
    <property type="entry name" value="MFS general substrate transporter like domains"/>
    <property type="match status" value="2"/>
</dbReference>
<dbReference type="OrthoDB" id="6509908at2759"/>